<dbReference type="NCBIfam" id="NF038249">
    <property type="entry name" value="fatty_FakB1"/>
    <property type="match status" value="1"/>
</dbReference>
<proteinExistence type="predicted"/>
<name>A0A239ZYP3_9STAP</name>
<dbReference type="NCBIfam" id="TIGR00762">
    <property type="entry name" value="DegV"/>
    <property type="match status" value="1"/>
</dbReference>
<dbReference type="OrthoDB" id="9775494at2"/>
<evidence type="ECO:0000313" key="4">
    <source>
        <dbReference type="Proteomes" id="UP000242084"/>
    </source>
</evidence>
<dbReference type="InterPro" id="IPR003797">
    <property type="entry name" value="DegV"/>
</dbReference>
<dbReference type="SUPFAM" id="SSF82549">
    <property type="entry name" value="DAK1/DegV-like"/>
    <property type="match status" value="1"/>
</dbReference>
<dbReference type="PANTHER" id="PTHR33434">
    <property type="entry name" value="DEGV DOMAIN-CONTAINING PROTEIN DR_1986-RELATED"/>
    <property type="match status" value="1"/>
</dbReference>
<dbReference type="Gene3D" id="3.40.50.10170">
    <property type="match status" value="1"/>
</dbReference>
<keyword evidence="2" id="KW-0446">Lipid-binding</keyword>
<dbReference type="EMBL" id="LT906462">
    <property type="protein sequence ID" value="SNV75863.1"/>
    <property type="molecule type" value="Genomic_DNA"/>
</dbReference>
<comment type="function">
    <text evidence="1">May bind long-chain fatty acids, such as palmitate, and may play a role in lipid transport or fatty acid metabolism.</text>
</comment>
<dbReference type="Pfam" id="PF02645">
    <property type="entry name" value="DegV"/>
    <property type="match status" value="1"/>
</dbReference>
<keyword evidence="4" id="KW-1185">Reference proteome</keyword>
<dbReference type="Proteomes" id="UP000242084">
    <property type="component" value="Chromosome 1"/>
</dbReference>
<dbReference type="InterPro" id="IPR043168">
    <property type="entry name" value="DegV_C"/>
</dbReference>
<dbReference type="Gene3D" id="3.30.1180.10">
    <property type="match status" value="1"/>
</dbReference>
<accession>A0A239ZYP3</accession>
<evidence type="ECO:0000256" key="2">
    <source>
        <dbReference type="ARBA" id="ARBA00023121"/>
    </source>
</evidence>
<dbReference type="KEGG" id="sste:SAMEA4384403_2066"/>
<dbReference type="PANTHER" id="PTHR33434:SF2">
    <property type="entry name" value="FATTY ACID-BINDING PROTEIN TM_1468"/>
    <property type="match status" value="1"/>
</dbReference>
<reference evidence="3 4" key="1">
    <citation type="submission" date="2017-06" db="EMBL/GenBank/DDBJ databases">
        <authorList>
            <consortium name="Pathogen Informatics"/>
        </authorList>
    </citation>
    <scope>NUCLEOTIDE SEQUENCE [LARGE SCALE GENOMIC DNA]</scope>
    <source>
        <strain evidence="3 4">NCTC13839</strain>
    </source>
</reference>
<protein>
    <submittedName>
        <fullName evidence="3">DegV family protein</fullName>
    </submittedName>
</protein>
<dbReference type="AlphaFoldDB" id="A0A239ZYP3"/>
<dbReference type="RefSeq" id="WP_095089233.1">
    <property type="nucleotide sequence ID" value="NZ_BMDM01000001.1"/>
</dbReference>
<evidence type="ECO:0000256" key="1">
    <source>
        <dbReference type="ARBA" id="ARBA00003238"/>
    </source>
</evidence>
<dbReference type="PROSITE" id="PS51482">
    <property type="entry name" value="DEGV"/>
    <property type="match status" value="1"/>
</dbReference>
<gene>
    <name evidence="3" type="primary">degV</name>
    <name evidence="3" type="ORF">SAMEA4384403_02066</name>
</gene>
<sequence>MKIAVITDSTAYLDDAYLTKYNIRTVALNVIFRSETYRELSDISTETFYSKLKKESQLPTTSQPAMGDYVALLEELKAEGYTDVIAVHLSSGISGTYQSALTANSMVEGIKVHPFDSEISCTVQGFYALKACQLIQNGMTVIDNILEHLENMKAISNAYFIVDDLSNLKKGGRLSGAQALVGTMLQVKPILHFVDTQIVPYDKVRTKKRAMKEIEQQIEKEVGGSKHLSIVVIHGNDEESGKLWKSQIESKFPQANVILSYFGPVIGTHLGEGALGIGFTTEPLDLSI</sequence>
<dbReference type="GO" id="GO:0008289">
    <property type="term" value="F:lipid binding"/>
    <property type="evidence" value="ECO:0007669"/>
    <property type="project" value="UniProtKB-KW"/>
</dbReference>
<evidence type="ECO:0000313" key="3">
    <source>
        <dbReference type="EMBL" id="SNV75863.1"/>
    </source>
</evidence>
<dbReference type="InterPro" id="IPR050270">
    <property type="entry name" value="DegV_domain_contain"/>
</dbReference>
<organism evidence="3 4">
    <name type="scientific">Mammaliicoccus stepanovicii</name>
    <dbReference type="NCBI Taxonomy" id="643214"/>
    <lineage>
        <taxon>Bacteria</taxon>
        <taxon>Bacillati</taxon>
        <taxon>Bacillota</taxon>
        <taxon>Bacilli</taxon>
        <taxon>Bacillales</taxon>
        <taxon>Staphylococcaceae</taxon>
        <taxon>Mammaliicoccus</taxon>
    </lineage>
</organism>